<dbReference type="OrthoDB" id="9793302at2"/>
<comment type="caution">
    <text evidence="1">The sequence shown here is derived from an EMBL/GenBank/DDBJ whole genome shotgun (WGS) entry which is preliminary data.</text>
</comment>
<evidence type="ECO:0000313" key="1">
    <source>
        <dbReference type="EMBL" id="ENO18873.1"/>
    </source>
</evidence>
<name>N6XCC6_9ACTO</name>
<gene>
    <name evidence="1" type="ORF">HMPREF9004_0543</name>
</gene>
<reference evidence="1 2" key="1">
    <citation type="submission" date="2013-03" db="EMBL/GenBank/DDBJ databases">
        <title>Reference genome for the Human Microbiome Project.</title>
        <authorList>
            <person name="Aqrawi P."/>
            <person name="Ayvaz T."/>
            <person name="Bess C."/>
            <person name="Blankenburg K."/>
            <person name="Coyle M."/>
            <person name="Deng J."/>
            <person name="Forbes L."/>
            <person name="Fowler G."/>
            <person name="Francisco L."/>
            <person name="Fu Q."/>
            <person name="Gibbs R."/>
            <person name="Gross S."/>
            <person name="Gubbala S."/>
            <person name="Hale W."/>
            <person name="Hemphill L."/>
            <person name="Highlander S."/>
            <person name="Hirani K."/>
            <person name="Jackson L."/>
            <person name="Jakkamsetti A."/>
            <person name="Javaid M."/>
            <person name="Jayaseelan J.C."/>
            <person name="Jiang H."/>
            <person name="Joshi V."/>
            <person name="Korchina V."/>
            <person name="Kovar C."/>
            <person name="Lara F."/>
            <person name="Lee S."/>
            <person name="Liu Y."/>
            <person name="Mata R."/>
            <person name="Mathew T."/>
            <person name="Munidasa M."/>
            <person name="Muzny D."/>
            <person name="Nazareth L."/>
            <person name="Ngo R."/>
            <person name="Nguyen L."/>
            <person name="Nguyen N."/>
            <person name="Okwuonu G."/>
            <person name="Ongeri F."/>
            <person name="Palculict T."/>
            <person name="Patil S."/>
            <person name="Petrosino J."/>
            <person name="Pham C."/>
            <person name="Pham P."/>
            <person name="Pu L.-L."/>
            <person name="Qin X."/>
            <person name="Qu J."/>
            <person name="Reid J."/>
            <person name="Ross M."/>
            <person name="Ruth R."/>
            <person name="Saada N."/>
            <person name="San Lucas F."/>
            <person name="Santibanez J."/>
            <person name="Shang Y."/>
            <person name="Simmons D."/>
            <person name="Song X.-Z."/>
            <person name="Tang L.-Y."/>
            <person name="Thornton R."/>
            <person name="Warren J."/>
            <person name="Weissenberger G."/>
            <person name="Wilczek-Boney K."/>
            <person name="Worley K."/>
            <person name="Youmans B."/>
            <person name="Zhang J."/>
            <person name="Zhang L."/>
            <person name="Zhao Z."/>
            <person name="Zhou C."/>
            <person name="Zhu D."/>
            <person name="Zhu Y."/>
        </authorList>
    </citation>
    <scope>NUCLEOTIDE SEQUENCE [LARGE SCALE GENOMIC DNA]</scope>
    <source>
        <strain evidence="1 2">F0333</strain>
    </source>
</reference>
<sequence length="74" mass="8349">MPIEHASKANCFLYLHTQSPTDPWSLVTPEHYAPLRKTRPATTPKTDLVPALLDTHFSPKDGNHIRHGWAGQNH</sequence>
<dbReference type="EMBL" id="AQHZ01000007">
    <property type="protein sequence ID" value="ENO18873.1"/>
    <property type="molecule type" value="Genomic_DNA"/>
</dbReference>
<protein>
    <submittedName>
        <fullName evidence="1">Uncharacterized protein</fullName>
    </submittedName>
</protein>
<proteinExistence type="predicted"/>
<accession>N6XCC6</accession>
<keyword evidence="2" id="KW-1185">Reference proteome</keyword>
<dbReference type="RefSeq" id="WP_005962272.1">
    <property type="nucleotide sequence ID" value="NZ_CP040505.1"/>
</dbReference>
<organism evidence="1 2">
    <name type="scientific">Schaalia cardiffensis F0333</name>
    <dbReference type="NCBI Taxonomy" id="888050"/>
    <lineage>
        <taxon>Bacteria</taxon>
        <taxon>Bacillati</taxon>
        <taxon>Actinomycetota</taxon>
        <taxon>Actinomycetes</taxon>
        <taxon>Actinomycetales</taxon>
        <taxon>Actinomycetaceae</taxon>
        <taxon>Schaalia</taxon>
    </lineage>
</organism>
<evidence type="ECO:0000313" key="2">
    <source>
        <dbReference type="Proteomes" id="UP000013015"/>
    </source>
</evidence>
<dbReference type="AlphaFoldDB" id="N6XCC6"/>
<dbReference type="PATRIC" id="fig|888050.3.peg.523"/>
<dbReference type="Proteomes" id="UP000013015">
    <property type="component" value="Unassembled WGS sequence"/>
</dbReference>
<dbReference type="HOGENOM" id="CLU_2679326_0_0_11"/>